<dbReference type="InterPro" id="IPR001879">
    <property type="entry name" value="GPCR_2_extracellular_dom"/>
</dbReference>
<dbReference type="PROSITE" id="PS50227">
    <property type="entry name" value="G_PROTEIN_RECEP_F2_3"/>
    <property type="match status" value="1"/>
</dbReference>
<keyword evidence="3" id="KW-1003">Cell membrane</keyword>
<dbReference type="PANTHER" id="PTHR45620:SF32">
    <property type="entry name" value="DIURETIC HORMONE 31 RECEPTOR, ISOFORM C"/>
    <property type="match status" value="1"/>
</dbReference>
<feature type="transmembrane region" description="Helical" evidence="13">
    <location>
        <begin position="457"/>
        <end position="483"/>
    </location>
</feature>
<evidence type="ECO:0000256" key="13">
    <source>
        <dbReference type="SAM" id="Phobius"/>
    </source>
</evidence>
<dbReference type="PROSITE" id="PS50261">
    <property type="entry name" value="G_PROTEIN_RECEP_F2_4"/>
    <property type="match status" value="1"/>
</dbReference>
<comment type="subcellular location">
    <subcellularLocation>
        <location evidence="1">Cell membrane</location>
        <topology evidence="1">Multi-pass membrane protein</topology>
    </subcellularLocation>
</comment>
<dbReference type="Pfam" id="PF00002">
    <property type="entry name" value="7tm_2"/>
    <property type="match status" value="1"/>
</dbReference>
<proteinExistence type="inferred from homology"/>
<dbReference type="PRINTS" id="PR00249">
    <property type="entry name" value="GPCRSECRETIN"/>
</dbReference>
<dbReference type="SUPFAM" id="SSF111418">
    <property type="entry name" value="Hormone receptor domain"/>
    <property type="match status" value="1"/>
</dbReference>
<evidence type="ECO:0000256" key="2">
    <source>
        <dbReference type="ARBA" id="ARBA00005314"/>
    </source>
</evidence>
<dbReference type="PROSITE" id="PS00649">
    <property type="entry name" value="G_PROTEIN_RECEP_F2_1"/>
    <property type="match status" value="1"/>
</dbReference>
<feature type="domain" description="G-protein coupled receptors family 2 profile 2" evidence="15">
    <location>
        <begin position="112"/>
        <end position="482"/>
    </location>
</feature>
<evidence type="ECO:0000259" key="15">
    <source>
        <dbReference type="PROSITE" id="PS50261"/>
    </source>
</evidence>
<evidence type="ECO:0000256" key="7">
    <source>
        <dbReference type="ARBA" id="ARBA00023040"/>
    </source>
</evidence>
<evidence type="ECO:0000256" key="4">
    <source>
        <dbReference type="ARBA" id="ARBA00022692"/>
    </source>
</evidence>
<dbReference type="AlphaFoldDB" id="A0AA88HYJ5"/>
<dbReference type="GO" id="GO:0007188">
    <property type="term" value="P:adenylate cyclase-modulating G protein-coupled receptor signaling pathway"/>
    <property type="evidence" value="ECO:0007669"/>
    <property type="project" value="TreeGrafter"/>
</dbReference>
<evidence type="ECO:0000313" key="16">
    <source>
        <dbReference type="EMBL" id="KAK2712447.1"/>
    </source>
</evidence>
<name>A0AA88HYJ5_ARTSF</name>
<protein>
    <recommendedName>
        <fullName evidence="18">Calcitonin receptor</fullName>
    </recommendedName>
</protein>
<accession>A0AA88HYJ5</accession>
<dbReference type="InterPro" id="IPR000832">
    <property type="entry name" value="GPCR_2_secretin-like"/>
</dbReference>
<dbReference type="PANTHER" id="PTHR45620">
    <property type="entry name" value="PDF RECEPTOR-LIKE PROTEIN-RELATED"/>
    <property type="match status" value="1"/>
</dbReference>
<comment type="similarity">
    <text evidence="2">Belongs to the G-protein coupled receptor 2 family.</text>
</comment>
<keyword evidence="7" id="KW-0297">G-protein coupled receptor</keyword>
<feature type="transmembrane region" description="Helical" evidence="13">
    <location>
        <begin position="115"/>
        <end position="137"/>
    </location>
</feature>
<feature type="transmembrane region" description="Helical" evidence="13">
    <location>
        <begin position="271"/>
        <end position="292"/>
    </location>
</feature>
<evidence type="ECO:0008006" key="18">
    <source>
        <dbReference type="Google" id="ProtNLM"/>
    </source>
</evidence>
<dbReference type="InterPro" id="IPR017983">
    <property type="entry name" value="GPCR_2_secretin-like_CS"/>
</dbReference>
<evidence type="ECO:0000256" key="11">
    <source>
        <dbReference type="ARBA" id="ARBA00023180"/>
    </source>
</evidence>
<keyword evidence="8 13" id="KW-0472">Membrane</keyword>
<reference evidence="16" key="1">
    <citation type="submission" date="2023-07" db="EMBL/GenBank/DDBJ databases">
        <title>Chromosome-level genome assembly of Artemia franciscana.</title>
        <authorList>
            <person name="Jo E."/>
        </authorList>
    </citation>
    <scope>NUCLEOTIDE SEQUENCE</scope>
    <source>
        <tissue evidence="16">Whole body</tissue>
    </source>
</reference>
<feature type="transmembrane region" description="Helical" evidence="13">
    <location>
        <begin position="411"/>
        <end position="429"/>
    </location>
</feature>
<dbReference type="GO" id="GO:0007166">
    <property type="term" value="P:cell surface receptor signaling pathway"/>
    <property type="evidence" value="ECO:0007669"/>
    <property type="project" value="InterPro"/>
</dbReference>
<dbReference type="SMART" id="SM00008">
    <property type="entry name" value="HormR"/>
    <property type="match status" value="1"/>
</dbReference>
<dbReference type="PRINTS" id="PR01350">
    <property type="entry name" value="CTRFAMILY"/>
</dbReference>
<feature type="transmembrane region" description="Helical" evidence="13">
    <location>
        <begin position="199"/>
        <end position="218"/>
    </location>
</feature>
<feature type="transmembrane region" description="Helical" evidence="13">
    <location>
        <begin position="225"/>
        <end position="244"/>
    </location>
</feature>
<dbReference type="InterPro" id="IPR003287">
    <property type="entry name" value="GPCR_2_calcitonin_rcpt_fam"/>
</dbReference>
<dbReference type="Proteomes" id="UP001187531">
    <property type="component" value="Unassembled WGS sequence"/>
</dbReference>
<feature type="domain" description="G-protein coupled receptors family 2 profile 1" evidence="14">
    <location>
        <begin position="21"/>
        <end position="104"/>
    </location>
</feature>
<keyword evidence="4 13" id="KW-0812">Transmembrane</keyword>
<dbReference type="EMBL" id="JAVRJZ010000015">
    <property type="protein sequence ID" value="KAK2712447.1"/>
    <property type="molecule type" value="Genomic_DNA"/>
</dbReference>
<dbReference type="PROSITE" id="PS00650">
    <property type="entry name" value="G_PROTEIN_RECEP_F2_2"/>
    <property type="match status" value="1"/>
</dbReference>
<keyword evidence="11" id="KW-0325">Glycoprotein</keyword>
<dbReference type="Gene3D" id="4.10.1240.10">
    <property type="entry name" value="GPCR, family 2, extracellular hormone receptor domain"/>
    <property type="match status" value="1"/>
</dbReference>
<sequence>MSATSFVIDVDPFIIEEIRQNCQATLDTEERLDDIVYCRGTFDGWACWNSTPAGVTAYQRCPFYVTGFTPRKSARRECLPDGTWFRHPESNLSWSNYTTCLDTESFEVWQQINGIYIIGYSISLTALVVALIIYCTFRSLRCTRVEIHKNLFTAFAITNMMFLVWHSAIVPDADLLLKNPIWCQIWHIVAHYFLLSNHLWMLFEGFYLHTILVVTFIDENRLVRWFYFLGWSAPLPFIIGYVLFRATRVGENGDLLDIKACWVGENNEAKWILVIPIIISLLANLVFLINIVRVVFSKLRNMPGGHYNCKRNRNHYRSKEEDLNGSCKNTDLSGREEYLMIESNPNDPDYPKDVKMTALISSQNVLNLDGNQGGHCTAANNSTKSPQSMHQSKRHRIQLKEPKCPCGYKKAVRATFILIPLLGLHYMLVPFHHEDATDTDDLLSPKNNSTGPSTWTIAYQMVLAVTASFQGVFVALLFCLLNAEVIQAFRKKWNLRNRKRKGFSISSRSLSGK</sequence>
<dbReference type="InterPro" id="IPR017981">
    <property type="entry name" value="GPCR_2-like_7TM"/>
</dbReference>
<evidence type="ECO:0000256" key="5">
    <source>
        <dbReference type="ARBA" id="ARBA00022729"/>
    </source>
</evidence>
<keyword evidence="9" id="KW-1015">Disulfide bond</keyword>
<dbReference type="InterPro" id="IPR036445">
    <property type="entry name" value="GPCR_2_extracell_dom_sf"/>
</dbReference>
<dbReference type="GO" id="GO:0005886">
    <property type="term" value="C:plasma membrane"/>
    <property type="evidence" value="ECO:0007669"/>
    <property type="project" value="UniProtKB-SubCell"/>
</dbReference>
<keyword evidence="10" id="KW-0675">Receptor</keyword>
<dbReference type="GO" id="GO:0004948">
    <property type="term" value="F:calcitonin receptor activity"/>
    <property type="evidence" value="ECO:0007669"/>
    <property type="project" value="InterPro"/>
</dbReference>
<evidence type="ECO:0000256" key="3">
    <source>
        <dbReference type="ARBA" id="ARBA00022475"/>
    </source>
</evidence>
<comment type="caution">
    <text evidence="16">The sequence shown here is derived from an EMBL/GenBank/DDBJ whole genome shotgun (WGS) entry which is preliminary data.</text>
</comment>
<dbReference type="InterPro" id="IPR050332">
    <property type="entry name" value="GPCR_2"/>
</dbReference>
<organism evidence="16 17">
    <name type="scientific">Artemia franciscana</name>
    <name type="common">Brine shrimp</name>
    <name type="synonym">Artemia sanfranciscana</name>
    <dbReference type="NCBI Taxonomy" id="6661"/>
    <lineage>
        <taxon>Eukaryota</taxon>
        <taxon>Metazoa</taxon>
        <taxon>Ecdysozoa</taxon>
        <taxon>Arthropoda</taxon>
        <taxon>Crustacea</taxon>
        <taxon>Branchiopoda</taxon>
        <taxon>Anostraca</taxon>
        <taxon>Artemiidae</taxon>
        <taxon>Artemia</taxon>
    </lineage>
</organism>
<keyword evidence="17" id="KW-1185">Reference proteome</keyword>
<evidence type="ECO:0000256" key="10">
    <source>
        <dbReference type="ARBA" id="ARBA00023170"/>
    </source>
</evidence>
<evidence type="ECO:0000256" key="6">
    <source>
        <dbReference type="ARBA" id="ARBA00022989"/>
    </source>
</evidence>
<keyword evidence="12" id="KW-0807">Transducer</keyword>
<evidence type="ECO:0000256" key="8">
    <source>
        <dbReference type="ARBA" id="ARBA00023136"/>
    </source>
</evidence>
<dbReference type="Pfam" id="PF02793">
    <property type="entry name" value="HRM"/>
    <property type="match status" value="1"/>
</dbReference>
<dbReference type="Gene3D" id="1.20.1070.10">
    <property type="entry name" value="Rhodopsin 7-helix transmembrane proteins"/>
    <property type="match status" value="2"/>
</dbReference>
<evidence type="ECO:0000259" key="14">
    <source>
        <dbReference type="PROSITE" id="PS50227"/>
    </source>
</evidence>
<feature type="transmembrane region" description="Helical" evidence="13">
    <location>
        <begin position="149"/>
        <end position="169"/>
    </location>
</feature>
<keyword evidence="6 13" id="KW-1133">Transmembrane helix</keyword>
<evidence type="ECO:0000256" key="12">
    <source>
        <dbReference type="ARBA" id="ARBA00023224"/>
    </source>
</evidence>
<evidence type="ECO:0000256" key="1">
    <source>
        <dbReference type="ARBA" id="ARBA00004651"/>
    </source>
</evidence>
<gene>
    <name evidence="16" type="ORF">QYM36_011214</name>
</gene>
<evidence type="ECO:0000256" key="9">
    <source>
        <dbReference type="ARBA" id="ARBA00023157"/>
    </source>
</evidence>
<keyword evidence="5" id="KW-0732">Signal</keyword>
<evidence type="ECO:0000313" key="17">
    <source>
        <dbReference type="Proteomes" id="UP001187531"/>
    </source>
</evidence>